<accession>A0AAN9QFP4</accession>
<comment type="caution">
    <text evidence="1">The sequence shown here is derived from an EMBL/GenBank/DDBJ whole genome shotgun (WGS) entry which is preliminary data.</text>
</comment>
<reference evidence="1 2" key="1">
    <citation type="submission" date="2024-01" db="EMBL/GenBank/DDBJ databases">
        <title>The genomes of 5 underutilized Papilionoideae crops provide insights into root nodulation and disease resistanc.</title>
        <authorList>
            <person name="Jiang F."/>
        </authorList>
    </citation>
    <scope>NUCLEOTIDE SEQUENCE [LARGE SCALE GENOMIC DNA]</scope>
    <source>
        <strain evidence="1">JINMINGXINNONG_FW02</strain>
        <tissue evidence="1">Leaves</tissue>
    </source>
</reference>
<proteinExistence type="predicted"/>
<dbReference type="AlphaFoldDB" id="A0AAN9QFP4"/>
<dbReference type="EMBL" id="JAYMYR010000011">
    <property type="protein sequence ID" value="KAK7333527.1"/>
    <property type="molecule type" value="Genomic_DNA"/>
</dbReference>
<organism evidence="1 2">
    <name type="scientific">Phaseolus coccineus</name>
    <name type="common">Scarlet runner bean</name>
    <name type="synonym">Phaseolus multiflorus</name>
    <dbReference type="NCBI Taxonomy" id="3886"/>
    <lineage>
        <taxon>Eukaryota</taxon>
        <taxon>Viridiplantae</taxon>
        <taxon>Streptophyta</taxon>
        <taxon>Embryophyta</taxon>
        <taxon>Tracheophyta</taxon>
        <taxon>Spermatophyta</taxon>
        <taxon>Magnoliopsida</taxon>
        <taxon>eudicotyledons</taxon>
        <taxon>Gunneridae</taxon>
        <taxon>Pentapetalae</taxon>
        <taxon>rosids</taxon>
        <taxon>fabids</taxon>
        <taxon>Fabales</taxon>
        <taxon>Fabaceae</taxon>
        <taxon>Papilionoideae</taxon>
        <taxon>50 kb inversion clade</taxon>
        <taxon>NPAAA clade</taxon>
        <taxon>indigoferoid/millettioid clade</taxon>
        <taxon>Phaseoleae</taxon>
        <taxon>Phaseolus</taxon>
    </lineage>
</organism>
<keyword evidence="2" id="KW-1185">Reference proteome</keyword>
<name>A0AAN9QFP4_PHACN</name>
<protein>
    <submittedName>
        <fullName evidence="1">Uncharacterized protein</fullName>
    </submittedName>
</protein>
<evidence type="ECO:0000313" key="1">
    <source>
        <dbReference type="EMBL" id="KAK7333527.1"/>
    </source>
</evidence>
<evidence type="ECO:0000313" key="2">
    <source>
        <dbReference type="Proteomes" id="UP001374584"/>
    </source>
</evidence>
<gene>
    <name evidence="1" type="ORF">VNO80_30302</name>
</gene>
<sequence length="66" mass="7685">MMLYKRIASGFGPVSPSQRICRWKPMQIWLKLDGEHSWSKFFYAEERRYGSRQCAESVAKIDKGAA</sequence>
<dbReference type="Proteomes" id="UP001374584">
    <property type="component" value="Unassembled WGS sequence"/>
</dbReference>